<evidence type="ECO:0000313" key="2">
    <source>
        <dbReference type="Proteomes" id="UP000070544"/>
    </source>
</evidence>
<protein>
    <submittedName>
        <fullName evidence="1">Uncharacterized protein</fullName>
    </submittedName>
</protein>
<dbReference type="AlphaFoldDB" id="A0A139AGT7"/>
<dbReference type="OrthoDB" id="5289248at2759"/>
<proteinExistence type="predicted"/>
<name>A0A139AGT7_GONPJ</name>
<reference evidence="1 2" key="1">
    <citation type="journal article" date="2015" name="Genome Biol. Evol.">
        <title>Phylogenomic analyses indicate that early fungi evolved digesting cell walls of algal ancestors of land plants.</title>
        <authorList>
            <person name="Chang Y."/>
            <person name="Wang S."/>
            <person name="Sekimoto S."/>
            <person name="Aerts A.L."/>
            <person name="Choi C."/>
            <person name="Clum A."/>
            <person name="LaButti K.M."/>
            <person name="Lindquist E.A."/>
            <person name="Yee Ngan C."/>
            <person name="Ohm R.A."/>
            <person name="Salamov A.A."/>
            <person name="Grigoriev I.V."/>
            <person name="Spatafora J.W."/>
            <person name="Berbee M.L."/>
        </authorList>
    </citation>
    <scope>NUCLEOTIDE SEQUENCE [LARGE SCALE GENOMIC DNA]</scope>
    <source>
        <strain evidence="1 2">JEL478</strain>
    </source>
</reference>
<keyword evidence="2" id="KW-1185">Reference proteome</keyword>
<organism evidence="1 2">
    <name type="scientific">Gonapodya prolifera (strain JEL478)</name>
    <name type="common">Monoblepharis prolifera</name>
    <dbReference type="NCBI Taxonomy" id="1344416"/>
    <lineage>
        <taxon>Eukaryota</taxon>
        <taxon>Fungi</taxon>
        <taxon>Fungi incertae sedis</taxon>
        <taxon>Chytridiomycota</taxon>
        <taxon>Chytridiomycota incertae sedis</taxon>
        <taxon>Monoblepharidomycetes</taxon>
        <taxon>Monoblepharidales</taxon>
        <taxon>Gonapodyaceae</taxon>
        <taxon>Gonapodya</taxon>
    </lineage>
</organism>
<dbReference type="Proteomes" id="UP000070544">
    <property type="component" value="Unassembled WGS sequence"/>
</dbReference>
<accession>A0A139AGT7</accession>
<feature type="non-terminal residue" evidence="1">
    <location>
        <position position="111"/>
    </location>
</feature>
<sequence length="111" mass="12637">MPHCQQALHIPAIVSTDNRLIVPGIEILCIVLRCLSFPTCLDDLGSEVSWIYQWGMAHICTLFSDALYWDKNWLTSQVLWEYADAVHDAGAPYVDCFGFVDSMVWQTCRPL</sequence>
<dbReference type="EMBL" id="KQ965758">
    <property type="protein sequence ID" value="KXS16042.1"/>
    <property type="molecule type" value="Genomic_DNA"/>
</dbReference>
<gene>
    <name evidence="1" type="ORF">M427DRAFT_56329</name>
</gene>
<evidence type="ECO:0000313" key="1">
    <source>
        <dbReference type="EMBL" id="KXS16042.1"/>
    </source>
</evidence>